<accession>A0A8X6NS43</accession>
<evidence type="ECO:0000313" key="2">
    <source>
        <dbReference type="Proteomes" id="UP000887013"/>
    </source>
</evidence>
<comment type="caution">
    <text evidence="1">The sequence shown here is derived from an EMBL/GenBank/DDBJ whole genome shotgun (WGS) entry which is preliminary data.</text>
</comment>
<organism evidence="1 2">
    <name type="scientific">Nephila pilipes</name>
    <name type="common">Giant wood spider</name>
    <name type="synonym">Nephila maculata</name>
    <dbReference type="NCBI Taxonomy" id="299642"/>
    <lineage>
        <taxon>Eukaryota</taxon>
        <taxon>Metazoa</taxon>
        <taxon>Ecdysozoa</taxon>
        <taxon>Arthropoda</taxon>
        <taxon>Chelicerata</taxon>
        <taxon>Arachnida</taxon>
        <taxon>Araneae</taxon>
        <taxon>Araneomorphae</taxon>
        <taxon>Entelegynae</taxon>
        <taxon>Araneoidea</taxon>
        <taxon>Nephilidae</taxon>
        <taxon>Nephila</taxon>
    </lineage>
</organism>
<gene>
    <name evidence="1" type="ORF">NPIL_671911</name>
</gene>
<name>A0A8X6NS43_NEPPI</name>
<dbReference type="Proteomes" id="UP000887013">
    <property type="component" value="Unassembled WGS sequence"/>
</dbReference>
<proteinExistence type="predicted"/>
<dbReference type="EMBL" id="BMAW01013113">
    <property type="protein sequence ID" value="GFT32087.1"/>
    <property type="molecule type" value="Genomic_DNA"/>
</dbReference>
<keyword evidence="2" id="KW-1185">Reference proteome</keyword>
<dbReference type="AlphaFoldDB" id="A0A8X6NS43"/>
<protein>
    <submittedName>
        <fullName evidence="1">Uncharacterized protein</fullName>
    </submittedName>
</protein>
<sequence length="89" mass="10723">MEQKESRRLIHFQPIPALIAPHLVRPQEYAKCIKTLGPRCSERQWRNADVGKNEWRQNSFCKILHLAHTFICVFIHRGHYFTTFRNEYN</sequence>
<reference evidence="1" key="1">
    <citation type="submission" date="2020-08" db="EMBL/GenBank/DDBJ databases">
        <title>Multicomponent nature underlies the extraordinary mechanical properties of spider dragline silk.</title>
        <authorList>
            <person name="Kono N."/>
            <person name="Nakamura H."/>
            <person name="Mori M."/>
            <person name="Yoshida Y."/>
            <person name="Ohtoshi R."/>
            <person name="Malay A.D."/>
            <person name="Moran D.A.P."/>
            <person name="Tomita M."/>
            <person name="Numata K."/>
            <person name="Arakawa K."/>
        </authorList>
    </citation>
    <scope>NUCLEOTIDE SEQUENCE</scope>
</reference>
<evidence type="ECO:0000313" key="1">
    <source>
        <dbReference type="EMBL" id="GFT32087.1"/>
    </source>
</evidence>